<dbReference type="InterPro" id="IPR003593">
    <property type="entry name" value="AAA+_ATPase"/>
</dbReference>
<dbReference type="Gene3D" id="3.40.50.300">
    <property type="entry name" value="P-loop containing nucleotide triphosphate hydrolases"/>
    <property type="match status" value="1"/>
</dbReference>
<dbReference type="GO" id="GO:0089705">
    <property type="term" value="P:protein localization to outer membrane"/>
    <property type="evidence" value="ECO:0007669"/>
    <property type="project" value="TreeGrafter"/>
</dbReference>
<dbReference type="PANTHER" id="PTHR24220">
    <property type="entry name" value="IMPORT ATP-BINDING PROTEIN"/>
    <property type="match status" value="1"/>
</dbReference>
<dbReference type="GO" id="GO:0005524">
    <property type="term" value="F:ATP binding"/>
    <property type="evidence" value="ECO:0007669"/>
    <property type="project" value="UniProtKB-KW"/>
</dbReference>
<evidence type="ECO:0000256" key="5">
    <source>
        <dbReference type="ARBA" id="ARBA00022967"/>
    </source>
</evidence>
<dbReference type="InterPro" id="IPR003439">
    <property type="entry name" value="ABC_transporter-like_ATP-bd"/>
</dbReference>
<evidence type="ECO:0000256" key="3">
    <source>
        <dbReference type="ARBA" id="ARBA00022741"/>
    </source>
</evidence>
<dbReference type="PATRIC" id="fig|1261131.3.peg.552"/>
<dbReference type="CDD" id="cd03255">
    <property type="entry name" value="ABC_MJ0796_LolCDE_FtsE"/>
    <property type="match status" value="1"/>
</dbReference>
<evidence type="ECO:0000259" key="6">
    <source>
        <dbReference type="PROSITE" id="PS50893"/>
    </source>
</evidence>
<dbReference type="GO" id="GO:0044874">
    <property type="term" value="P:lipoprotein localization to outer membrane"/>
    <property type="evidence" value="ECO:0007669"/>
    <property type="project" value="TreeGrafter"/>
</dbReference>
<dbReference type="GO" id="GO:0016887">
    <property type="term" value="F:ATP hydrolysis activity"/>
    <property type="evidence" value="ECO:0007669"/>
    <property type="project" value="InterPro"/>
</dbReference>
<dbReference type="PANTHER" id="PTHR24220:SF689">
    <property type="entry name" value="LIPOPROTEIN-RELEASING SYSTEM ATP-BINDING PROTEIN LOLD"/>
    <property type="match status" value="1"/>
</dbReference>
<dbReference type="GO" id="GO:0005886">
    <property type="term" value="C:plasma membrane"/>
    <property type="evidence" value="ECO:0007669"/>
    <property type="project" value="TreeGrafter"/>
</dbReference>
<dbReference type="InterPro" id="IPR015854">
    <property type="entry name" value="ABC_transpr_LolD-like"/>
</dbReference>
<evidence type="ECO:0000256" key="1">
    <source>
        <dbReference type="ARBA" id="ARBA00005417"/>
    </source>
</evidence>
<sequence>MTALVSPSGTGKSTILHIAGLLEVPDEGNVIIDGQLCNELSDDDKSFLRCSKIGFVYQAHRLLTDFSVIENIILPQMIAGVDYKEAYKRSMDLLEFMGMVKYANRRSSDLSGGEQQRISICRSIANAPMILLADEPTGNLDPKTAISVFGVLRELVINFGLSALIATHNYDISSLMDRKITIKDGKIVEL</sequence>
<evidence type="ECO:0000256" key="2">
    <source>
        <dbReference type="ARBA" id="ARBA00022448"/>
    </source>
</evidence>
<dbReference type="Proteomes" id="UP000017862">
    <property type="component" value="Chromosome"/>
</dbReference>
<protein>
    <submittedName>
        <fullName evidence="7">Lipoprotein releasing system ATP-binding protein LolD</fullName>
    </submittedName>
</protein>
<dbReference type="AlphaFoldDB" id="U6B5F3"/>
<accession>U6B5F3</accession>
<dbReference type="GO" id="GO:0022857">
    <property type="term" value="F:transmembrane transporter activity"/>
    <property type="evidence" value="ECO:0007669"/>
    <property type="project" value="TreeGrafter"/>
</dbReference>
<dbReference type="InterPro" id="IPR017871">
    <property type="entry name" value="ABC_transporter-like_CS"/>
</dbReference>
<dbReference type="KEGG" id="lar:lam_581"/>
<evidence type="ECO:0000313" key="8">
    <source>
        <dbReference type="Proteomes" id="UP000017862"/>
    </source>
</evidence>
<evidence type="ECO:0000256" key="4">
    <source>
        <dbReference type="ARBA" id="ARBA00022840"/>
    </source>
</evidence>
<dbReference type="InterPro" id="IPR027417">
    <property type="entry name" value="P-loop_NTPase"/>
</dbReference>
<dbReference type="STRING" id="1261131.lam_581"/>
<dbReference type="EMBL" id="CP006604">
    <property type="protein sequence ID" value="AHA27928.1"/>
    <property type="molecule type" value="Genomic_DNA"/>
</dbReference>
<dbReference type="PROSITE" id="PS00211">
    <property type="entry name" value="ABC_TRANSPORTER_1"/>
    <property type="match status" value="1"/>
</dbReference>
<dbReference type="eggNOG" id="COG1136">
    <property type="taxonomic scope" value="Bacteria"/>
</dbReference>
<feature type="domain" description="ABC transporter" evidence="6">
    <location>
        <begin position="1"/>
        <end position="190"/>
    </location>
</feature>
<name>U6B5F3_9HYPH</name>
<dbReference type="HOGENOM" id="CLU_000604_1_22_5"/>
<gene>
    <name evidence="7" type="primary">lolD</name>
    <name evidence="7" type="ORF">lam_581</name>
</gene>
<dbReference type="InterPro" id="IPR017911">
    <property type="entry name" value="MacB-like_ATP-bd"/>
</dbReference>
<proteinExistence type="inferred from homology"/>
<keyword evidence="3" id="KW-0547">Nucleotide-binding</keyword>
<organism evidence="7 8">
    <name type="scientific">Candidatus Liberibacter americanus str. Sao Paulo</name>
    <dbReference type="NCBI Taxonomy" id="1261131"/>
    <lineage>
        <taxon>Bacteria</taxon>
        <taxon>Pseudomonadati</taxon>
        <taxon>Pseudomonadota</taxon>
        <taxon>Alphaproteobacteria</taxon>
        <taxon>Hyphomicrobiales</taxon>
        <taxon>Rhizobiaceae</taxon>
        <taxon>Liberibacter</taxon>
    </lineage>
</organism>
<dbReference type="SUPFAM" id="SSF52540">
    <property type="entry name" value="P-loop containing nucleoside triphosphate hydrolases"/>
    <property type="match status" value="1"/>
</dbReference>
<dbReference type="PROSITE" id="PS50893">
    <property type="entry name" value="ABC_TRANSPORTER_2"/>
    <property type="match status" value="1"/>
</dbReference>
<keyword evidence="8" id="KW-1185">Reference proteome</keyword>
<keyword evidence="5" id="KW-1278">Translocase</keyword>
<evidence type="ECO:0000313" key="7">
    <source>
        <dbReference type="EMBL" id="AHA27928.1"/>
    </source>
</evidence>
<keyword evidence="4 7" id="KW-0067">ATP-binding</keyword>
<comment type="similarity">
    <text evidence="1">Belongs to the ABC transporter superfamily.</text>
</comment>
<dbReference type="Pfam" id="PF00005">
    <property type="entry name" value="ABC_tran"/>
    <property type="match status" value="1"/>
</dbReference>
<dbReference type="SMART" id="SM00382">
    <property type="entry name" value="AAA"/>
    <property type="match status" value="1"/>
</dbReference>
<reference evidence="7 8" key="1">
    <citation type="journal article" date="2014" name="Mol. Plant Microbe Interact.">
        <title>The complete genome sequence of Candidatus Liberibacter americanus, associated with citrus Huanglongbing.</title>
        <authorList>
            <person name="Wulff N.A."/>
            <person name="Zhang S."/>
            <person name="Setubal J.C."/>
            <person name="Almeida N.F."/>
            <person name="Martins E.C."/>
            <person name="Harakava R."/>
            <person name="Kumar D."/>
            <person name="Rangel L.T."/>
            <person name="Foissac X."/>
            <person name="Bove J."/>
            <person name="Gabriel D.W."/>
        </authorList>
    </citation>
    <scope>NUCLEOTIDE SEQUENCE [LARGE SCALE GENOMIC DNA]</scope>
    <source>
        <strain evidence="7 8">Sao Paulo</strain>
    </source>
</reference>
<keyword evidence="7" id="KW-0449">Lipoprotein</keyword>
<keyword evidence="2" id="KW-0813">Transport</keyword>